<sequence length="361" mass="38228">MYDDASCAPATGSGGAHPINHARRVSSCVLLVLKYLSEQTDRGRPSCSQAPLSFLAAQAPWAPSLPSAPGFATAILIMAPSTGSLLALPTAFVQPETCSNIFSTTVLTPTVTSTHVISHSTTLVSTVYEVRITVSDPAAPRFTTCQPPGWASVAPESRFVFSPAVCPSGWKAYDLRTFGATSTAYCCASGYFLDNPSWVRVDDVESRACFKPVTPPADNPSAEAFPSPTDVMVHNAYRISWQASDTATMSPQPPDLTCGTMYTWVPGSPVTSSPCPTHYNDSPISDGVAVFLKIGLPIIVVLGVAGLAGLCCYYPYKEREAKRIQARRAARAAREQDEAIEAGRAEARAEAARAAASPSQS</sequence>
<keyword evidence="2" id="KW-0472">Membrane</keyword>
<comment type="caution">
    <text evidence="3">The sequence shown here is derived from an EMBL/GenBank/DDBJ whole genome shotgun (WGS) entry which is preliminary data.</text>
</comment>
<accession>A0AAN6MGN7</accession>
<reference evidence="3" key="1">
    <citation type="journal article" date="2023" name="Mol. Phylogenet. Evol.">
        <title>Genome-scale phylogeny and comparative genomics of the fungal order Sordariales.</title>
        <authorList>
            <person name="Hensen N."/>
            <person name="Bonometti L."/>
            <person name="Westerberg I."/>
            <person name="Brannstrom I.O."/>
            <person name="Guillou S."/>
            <person name="Cros-Aarteil S."/>
            <person name="Calhoun S."/>
            <person name="Haridas S."/>
            <person name="Kuo A."/>
            <person name="Mondo S."/>
            <person name="Pangilinan J."/>
            <person name="Riley R."/>
            <person name="LaButti K."/>
            <person name="Andreopoulos B."/>
            <person name="Lipzen A."/>
            <person name="Chen C."/>
            <person name="Yan M."/>
            <person name="Daum C."/>
            <person name="Ng V."/>
            <person name="Clum A."/>
            <person name="Steindorff A."/>
            <person name="Ohm R.A."/>
            <person name="Martin F."/>
            <person name="Silar P."/>
            <person name="Natvig D.O."/>
            <person name="Lalanne C."/>
            <person name="Gautier V."/>
            <person name="Ament-Velasquez S.L."/>
            <person name="Kruys A."/>
            <person name="Hutchinson M.I."/>
            <person name="Powell A.J."/>
            <person name="Barry K."/>
            <person name="Miller A.N."/>
            <person name="Grigoriev I.V."/>
            <person name="Debuchy R."/>
            <person name="Gladieux P."/>
            <person name="Hiltunen Thoren M."/>
            <person name="Johannesson H."/>
        </authorList>
    </citation>
    <scope>NUCLEOTIDE SEQUENCE</scope>
    <source>
        <strain evidence="3">CBS 103.79</strain>
    </source>
</reference>
<evidence type="ECO:0000256" key="2">
    <source>
        <dbReference type="SAM" id="Phobius"/>
    </source>
</evidence>
<protein>
    <submittedName>
        <fullName evidence="3">Uncharacterized protein</fullName>
    </submittedName>
</protein>
<feature type="transmembrane region" description="Helical" evidence="2">
    <location>
        <begin position="294"/>
        <end position="316"/>
    </location>
</feature>
<dbReference type="EMBL" id="MU855734">
    <property type="protein sequence ID" value="KAK3899832.1"/>
    <property type="molecule type" value="Genomic_DNA"/>
</dbReference>
<evidence type="ECO:0000313" key="4">
    <source>
        <dbReference type="Proteomes" id="UP001303889"/>
    </source>
</evidence>
<keyword evidence="2" id="KW-1133">Transmembrane helix</keyword>
<feature type="compositionally biased region" description="Low complexity" evidence="1">
    <location>
        <begin position="352"/>
        <end position="361"/>
    </location>
</feature>
<keyword evidence="4" id="KW-1185">Reference proteome</keyword>
<proteinExistence type="predicted"/>
<gene>
    <name evidence="3" type="ORF">C8A05DRAFT_17792</name>
</gene>
<keyword evidence="2" id="KW-0812">Transmembrane</keyword>
<reference evidence="3" key="2">
    <citation type="submission" date="2023-05" db="EMBL/GenBank/DDBJ databases">
        <authorList>
            <consortium name="Lawrence Berkeley National Laboratory"/>
            <person name="Steindorff A."/>
            <person name="Hensen N."/>
            <person name="Bonometti L."/>
            <person name="Westerberg I."/>
            <person name="Brannstrom I.O."/>
            <person name="Guillou S."/>
            <person name="Cros-Aarteil S."/>
            <person name="Calhoun S."/>
            <person name="Haridas S."/>
            <person name="Kuo A."/>
            <person name="Mondo S."/>
            <person name="Pangilinan J."/>
            <person name="Riley R."/>
            <person name="Labutti K."/>
            <person name="Andreopoulos B."/>
            <person name="Lipzen A."/>
            <person name="Chen C."/>
            <person name="Yanf M."/>
            <person name="Daum C."/>
            <person name="Ng V."/>
            <person name="Clum A."/>
            <person name="Ohm R."/>
            <person name="Martin F."/>
            <person name="Silar P."/>
            <person name="Natvig D."/>
            <person name="Lalanne C."/>
            <person name="Gautier V."/>
            <person name="Ament-Velasquez S.L."/>
            <person name="Kruys A."/>
            <person name="Hutchinson M.I."/>
            <person name="Powell A.J."/>
            <person name="Barry K."/>
            <person name="Miller A.N."/>
            <person name="Grigoriev I.V."/>
            <person name="Debuchy R."/>
            <person name="Gladieux P."/>
            <person name="Thoren M.H."/>
            <person name="Johannesson H."/>
        </authorList>
    </citation>
    <scope>NUCLEOTIDE SEQUENCE</scope>
    <source>
        <strain evidence="3">CBS 103.79</strain>
    </source>
</reference>
<name>A0AAN6MGN7_9PEZI</name>
<feature type="region of interest" description="Disordered" evidence="1">
    <location>
        <begin position="331"/>
        <end position="361"/>
    </location>
</feature>
<organism evidence="3 4">
    <name type="scientific">Staphylotrichum tortipilum</name>
    <dbReference type="NCBI Taxonomy" id="2831512"/>
    <lineage>
        <taxon>Eukaryota</taxon>
        <taxon>Fungi</taxon>
        <taxon>Dikarya</taxon>
        <taxon>Ascomycota</taxon>
        <taxon>Pezizomycotina</taxon>
        <taxon>Sordariomycetes</taxon>
        <taxon>Sordariomycetidae</taxon>
        <taxon>Sordariales</taxon>
        <taxon>Chaetomiaceae</taxon>
        <taxon>Staphylotrichum</taxon>
    </lineage>
</organism>
<dbReference type="Proteomes" id="UP001303889">
    <property type="component" value="Unassembled WGS sequence"/>
</dbReference>
<evidence type="ECO:0000256" key="1">
    <source>
        <dbReference type="SAM" id="MobiDB-lite"/>
    </source>
</evidence>
<feature type="compositionally biased region" description="Basic and acidic residues" evidence="1">
    <location>
        <begin position="332"/>
        <end position="351"/>
    </location>
</feature>
<dbReference type="AlphaFoldDB" id="A0AAN6MGN7"/>
<evidence type="ECO:0000313" key="3">
    <source>
        <dbReference type="EMBL" id="KAK3899832.1"/>
    </source>
</evidence>